<accession>A0A7S3XCW8</accession>
<name>A0A7S3XCW8_9CHLO</name>
<dbReference type="GO" id="GO:0009570">
    <property type="term" value="C:chloroplast stroma"/>
    <property type="evidence" value="ECO:0007669"/>
    <property type="project" value="UniProtKB-SubCell"/>
</dbReference>
<protein>
    <recommendedName>
        <fullName evidence="5">Glutamyl-tRNA(Gln) amidotransferase subunit A, chloroplastic/mitochondrial</fullName>
        <shortName evidence="5">Glu-AdT subunit A</shortName>
        <ecNumber evidence="5">6.3.5.7</ecNumber>
    </recommendedName>
</protein>
<keyword evidence="3 5" id="KW-0067">ATP-binding</keyword>
<dbReference type="PANTHER" id="PTHR11895">
    <property type="entry name" value="TRANSAMIDASE"/>
    <property type="match status" value="1"/>
</dbReference>
<dbReference type="Pfam" id="PF01425">
    <property type="entry name" value="Amidase"/>
    <property type="match status" value="1"/>
</dbReference>
<proteinExistence type="inferred from homology"/>
<dbReference type="GO" id="GO:0070681">
    <property type="term" value="P:glutaminyl-tRNAGln biosynthesis via transamidation"/>
    <property type="evidence" value="ECO:0007669"/>
    <property type="project" value="UniProtKB-UniRule"/>
</dbReference>
<comment type="similarity">
    <text evidence="5">Belongs to the amidase family. GatA subfamily.</text>
</comment>
<evidence type="ECO:0000259" key="6">
    <source>
        <dbReference type="Pfam" id="PF01425"/>
    </source>
</evidence>
<dbReference type="GO" id="GO:0005524">
    <property type="term" value="F:ATP binding"/>
    <property type="evidence" value="ECO:0007669"/>
    <property type="project" value="UniProtKB-KW"/>
</dbReference>
<keyword evidence="5" id="KW-0934">Plastid</keyword>
<reference evidence="7" key="1">
    <citation type="submission" date="2021-01" db="EMBL/GenBank/DDBJ databases">
        <authorList>
            <person name="Corre E."/>
            <person name="Pelletier E."/>
            <person name="Niang G."/>
            <person name="Scheremetjew M."/>
            <person name="Finn R."/>
            <person name="Kale V."/>
            <person name="Holt S."/>
            <person name="Cochrane G."/>
            <person name="Meng A."/>
            <person name="Brown T."/>
            <person name="Cohen L."/>
        </authorList>
    </citation>
    <scope>NUCLEOTIDE SEQUENCE</scope>
    <source>
        <strain evidence="7">CCMP1897</strain>
    </source>
</reference>
<gene>
    <name evidence="5" type="primary">GATA</name>
    <name evidence="7" type="ORF">PSAL00342_LOCUS1693</name>
</gene>
<dbReference type="InterPro" id="IPR036928">
    <property type="entry name" value="AS_sf"/>
</dbReference>
<evidence type="ECO:0000256" key="2">
    <source>
        <dbReference type="ARBA" id="ARBA00022741"/>
    </source>
</evidence>
<dbReference type="GO" id="GO:0032543">
    <property type="term" value="P:mitochondrial translation"/>
    <property type="evidence" value="ECO:0007669"/>
    <property type="project" value="UniProtKB-UniRule"/>
</dbReference>
<keyword evidence="5" id="KW-0496">Mitochondrion</keyword>
<dbReference type="HAMAP" id="MF_00120">
    <property type="entry name" value="GatA"/>
    <property type="match status" value="1"/>
</dbReference>
<dbReference type="SUPFAM" id="SSF75304">
    <property type="entry name" value="Amidase signature (AS) enzymes"/>
    <property type="match status" value="1"/>
</dbReference>
<feature type="domain" description="Amidase" evidence="6">
    <location>
        <begin position="35"/>
        <end position="486"/>
    </location>
</feature>
<dbReference type="GO" id="GO:0005739">
    <property type="term" value="C:mitochondrion"/>
    <property type="evidence" value="ECO:0007669"/>
    <property type="project" value="UniProtKB-SubCell"/>
</dbReference>
<dbReference type="EC" id="6.3.5.7" evidence="5"/>
<dbReference type="GO" id="GO:0030956">
    <property type="term" value="C:glutamyl-tRNA(Gln) amidotransferase complex"/>
    <property type="evidence" value="ECO:0007669"/>
    <property type="project" value="UniProtKB-UniRule"/>
</dbReference>
<dbReference type="PANTHER" id="PTHR11895:SF7">
    <property type="entry name" value="GLUTAMYL-TRNA(GLN) AMIDOTRANSFERASE SUBUNIT A, MITOCHONDRIAL"/>
    <property type="match status" value="1"/>
</dbReference>
<feature type="active site" description="Charge relay system" evidence="5">
    <location>
        <position position="89"/>
    </location>
</feature>
<dbReference type="GO" id="GO:0050567">
    <property type="term" value="F:glutaminyl-tRNA synthase (glutamine-hydrolyzing) activity"/>
    <property type="evidence" value="ECO:0007669"/>
    <property type="project" value="UniProtKB-UniRule"/>
</dbReference>
<evidence type="ECO:0000256" key="3">
    <source>
        <dbReference type="ARBA" id="ARBA00022840"/>
    </source>
</evidence>
<keyword evidence="1 5" id="KW-0436">Ligase</keyword>
<organism evidence="7">
    <name type="scientific">Picocystis salinarum</name>
    <dbReference type="NCBI Taxonomy" id="88271"/>
    <lineage>
        <taxon>Eukaryota</taxon>
        <taxon>Viridiplantae</taxon>
        <taxon>Chlorophyta</taxon>
        <taxon>Picocystophyceae</taxon>
        <taxon>Picocystales</taxon>
        <taxon>Picocystaceae</taxon>
        <taxon>Picocystis</taxon>
    </lineage>
</organism>
<dbReference type="AlphaFoldDB" id="A0A7S3XCW8"/>
<dbReference type="EMBL" id="HBIS01001905">
    <property type="protein sequence ID" value="CAE0607876.1"/>
    <property type="molecule type" value="Transcribed_RNA"/>
</dbReference>
<dbReference type="NCBIfam" id="TIGR00132">
    <property type="entry name" value="gatA"/>
    <property type="match status" value="1"/>
</dbReference>
<keyword evidence="4 5" id="KW-0648">Protein biosynthesis</keyword>
<evidence type="ECO:0000256" key="5">
    <source>
        <dbReference type="HAMAP-Rule" id="MF_03150"/>
    </source>
</evidence>
<feature type="active site" description="Acyl-ester intermediate" evidence="5">
    <location>
        <position position="188"/>
    </location>
</feature>
<dbReference type="InterPro" id="IPR000120">
    <property type="entry name" value="Amidase"/>
</dbReference>
<evidence type="ECO:0000313" key="7">
    <source>
        <dbReference type="EMBL" id="CAE0607876.1"/>
    </source>
</evidence>
<comment type="miscellaneous">
    <text evidence="5">This protein may be expected to contain an N-terminal transit peptide but none has been predicted.</text>
</comment>
<evidence type="ECO:0000256" key="1">
    <source>
        <dbReference type="ARBA" id="ARBA00022598"/>
    </source>
</evidence>
<feature type="active site" description="Charge relay system" evidence="5">
    <location>
        <position position="164"/>
    </location>
</feature>
<dbReference type="InterPro" id="IPR023631">
    <property type="entry name" value="Amidase_dom"/>
</dbReference>
<comment type="function">
    <text evidence="5">Allows the formation of correctly charged Gln-tRNA(Gln) through the transamidation of misacylated Glu-tRNA(Gln) in chloroplasts and mitochondria. The reaction takes place in the presence of glutamine and ATP through an activated gamma-phospho-Glu-tRNA(Gln).</text>
</comment>
<keyword evidence="5" id="KW-0150">Chloroplast</keyword>
<dbReference type="Gene3D" id="3.90.1300.10">
    <property type="entry name" value="Amidase signature (AS) domain"/>
    <property type="match status" value="1"/>
</dbReference>
<comment type="subunit">
    <text evidence="5">Subunit of the heterotrimeric GatCAB amidotransferase (AdT) complex, composed of A, B and C subunits.</text>
</comment>
<sequence length="514" mass="54594">MAGESFGCGKDVRTASTIRDIQKILNTREKTATQLVEDQLKALHALEPTLNNFISTQDQQAIWEAERIDAQLAQGKQVGRLAGVSMALKDNLAYTKLPTTAGSKILQGVTIPYNATAVERLLSEGAIIVGKTNMDEFGMGSTTENSAYKVSKNPWDLERVPGGSSGGSASATCAFQCVGSLGSDTGGSIRQPASFCGVVGLKPSYGRVSRYGLLAYASSLDVVGPITRSVEDAAILLSCMAGQDPMDSTSSSAPTCDFAEGLSSSVDAISRPLAGKRFGIIKETTGEGVDLEVLGVFTRAVQHLQVLGAEVEEISLSTFDAGLPAYYVLAPSEASSNLSRYDGVRYGPRPDAVNDLSDLYTKTRQEGFGAEVKRRILMGTYALSSGYYDAYYKRAQQIRQLIYQELNSSLSKFDALLCPTAPTAAYKIGEKTDDPLSMYIGDIMTVNVNLAGVPALSLPCGFTSGDSCLPVGLQIIGRMFSEADLLSIGHVFEQTASFANGTPSMTREVSPVAP</sequence>
<comment type="subcellular location">
    <subcellularLocation>
        <location evidence="5">Mitochondrion</location>
    </subcellularLocation>
    <subcellularLocation>
        <location evidence="5">Plastid</location>
        <location evidence="5">Chloroplast stroma</location>
    </subcellularLocation>
</comment>
<comment type="catalytic activity">
    <reaction evidence="5">
        <text>L-glutamyl-tRNA(Gln) + L-glutamine + ATP + H2O = L-glutaminyl-tRNA(Gln) + L-glutamate + ADP + phosphate + H(+)</text>
        <dbReference type="Rhea" id="RHEA:17521"/>
        <dbReference type="Rhea" id="RHEA-COMP:9681"/>
        <dbReference type="Rhea" id="RHEA-COMP:9684"/>
        <dbReference type="ChEBI" id="CHEBI:15377"/>
        <dbReference type="ChEBI" id="CHEBI:15378"/>
        <dbReference type="ChEBI" id="CHEBI:29985"/>
        <dbReference type="ChEBI" id="CHEBI:30616"/>
        <dbReference type="ChEBI" id="CHEBI:43474"/>
        <dbReference type="ChEBI" id="CHEBI:58359"/>
        <dbReference type="ChEBI" id="CHEBI:78520"/>
        <dbReference type="ChEBI" id="CHEBI:78521"/>
        <dbReference type="ChEBI" id="CHEBI:456216"/>
        <dbReference type="EC" id="6.3.5.7"/>
    </reaction>
</comment>
<evidence type="ECO:0000256" key="4">
    <source>
        <dbReference type="ARBA" id="ARBA00022917"/>
    </source>
</evidence>
<keyword evidence="2 5" id="KW-0547">Nucleotide-binding</keyword>
<dbReference type="InterPro" id="IPR004412">
    <property type="entry name" value="GatA"/>
</dbReference>